<name>A0ABU9IY92_9GAMM</name>
<gene>
    <name evidence="1" type="ORF">AAD027_06115</name>
</gene>
<sequence>MEEYERNIHKHIETHGCSVTSVFDPDGNEPPFSYSIGIAKTAMAPELIVVGLKPEISHWLVNEYNRRVRAGESFVPGVLYLGFLEGFAVQFGPVAREHKGEYMRSATWLHQGPNFEALQLIWPSTTGIWPWDPEASDWFRANQPLLAGGSS</sequence>
<dbReference type="RefSeq" id="WP_341725129.1">
    <property type="nucleotide sequence ID" value="NZ_JBBWWT010000002.1"/>
</dbReference>
<evidence type="ECO:0000313" key="2">
    <source>
        <dbReference type="Proteomes" id="UP001459204"/>
    </source>
</evidence>
<reference evidence="1 2" key="1">
    <citation type="submission" date="2024-04" db="EMBL/GenBank/DDBJ databases">
        <title>Draft genome sequence of Pseudoxanthomonas putridarboris WD12.</title>
        <authorList>
            <person name="Oh J."/>
        </authorList>
    </citation>
    <scope>NUCLEOTIDE SEQUENCE [LARGE SCALE GENOMIC DNA]</scope>
    <source>
        <strain evidence="1 2">WD12</strain>
    </source>
</reference>
<proteinExistence type="predicted"/>
<evidence type="ECO:0000313" key="1">
    <source>
        <dbReference type="EMBL" id="MEL1263950.1"/>
    </source>
</evidence>
<dbReference type="InterPro" id="IPR025358">
    <property type="entry name" value="DUF4262"/>
</dbReference>
<dbReference type="Proteomes" id="UP001459204">
    <property type="component" value="Unassembled WGS sequence"/>
</dbReference>
<accession>A0ABU9IY92</accession>
<comment type="caution">
    <text evidence="1">The sequence shown here is derived from an EMBL/GenBank/DDBJ whole genome shotgun (WGS) entry which is preliminary data.</text>
</comment>
<dbReference type="EMBL" id="JBBWWT010000002">
    <property type="protein sequence ID" value="MEL1263950.1"/>
    <property type="molecule type" value="Genomic_DNA"/>
</dbReference>
<protein>
    <submittedName>
        <fullName evidence="1">DUF4262 domain-containing protein</fullName>
    </submittedName>
</protein>
<organism evidence="1 2">
    <name type="scientific">Pseudoxanthomonas putridarboris</name>
    <dbReference type="NCBI Taxonomy" id="752605"/>
    <lineage>
        <taxon>Bacteria</taxon>
        <taxon>Pseudomonadati</taxon>
        <taxon>Pseudomonadota</taxon>
        <taxon>Gammaproteobacteria</taxon>
        <taxon>Lysobacterales</taxon>
        <taxon>Lysobacteraceae</taxon>
        <taxon>Pseudoxanthomonas</taxon>
    </lineage>
</organism>
<keyword evidence="2" id="KW-1185">Reference proteome</keyword>
<dbReference type="Pfam" id="PF14081">
    <property type="entry name" value="DUF4262"/>
    <property type="match status" value="1"/>
</dbReference>